<keyword evidence="4 8" id="KW-0819">tRNA processing</keyword>
<organism evidence="10 11">
    <name type="scientific">Herbaspirillum lusitanum</name>
    <dbReference type="NCBI Taxonomy" id="213312"/>
    <lineage>
        <taxon>Bacteria</taxon>
        <taxon>Pseudomonadati</taxon>
        <taxon>Pseudomonadota</taxon>
        <taxon>Betaproteobacteria</taxon>
        <taxon>Burkholderiales</taxon>
        <taxon>Oxalobacteraceae</taxon>
        <taxon>Herbaspirillum</taxon>
    </lineage>
</organism>
<dbReference type="RefSeq" id="WP_408159035.1">
    <property type="nucleotide sequence ID" value="NZ_JAQQFM010000007.1"/>
</dbReference>
<dbReference type="NCBIfam" id="TIGR02433">
    <property type="entry name" value="lysidine_TilS_C"/>
    <property type="match status" value="1"/>
</dbReference>
<dbReference type="HAMAP" id="MF_01161">
    <property type="entry name" value="tRNA_Ile_lys_synt"/>
    <property type="match status" value="1"/>
</dbReference>
<reference evidence="10 11" key="1">
    <citation type="journal article" date="2024" name="Chem. Sci.">
        <title>Discovery of megapolipeptins by genome mining of a Burkholderiales bacteria collection.</title>
        <authorList>
            <person name="Paulo B.S."/>
            <person name="Recchia M.J.J."/>
            <person name="Lee S."/>
            <person name="Fergusson C.H."/>
            <person name="Romanowski S.B."/>
            <person name="Hernandez A."/>
            <person name="Krull N."/>
            <person name="Liu D.Y."/>
            <person name="Cavanagh H."/>
            <person name="Bos A."/>
            <person name="Gray C.A."/>
            <person name="Murphy B.T."/>
            <person name="Linington R.G."/>
            <person name="Eustaquio A.S."/>
        </authorList>
    </citation>
    <scope>NUCLEOTIDE SEQUENCE [LARGE SCALE GENOMIC DNA]</scope>
    <source>
        <strain evidence="10 11">RL21-008-BIB-A</strain>
    </source>
</reference>
<evidence type="ECO:0000256" key="2">
    <source>
        <dbReference type="ARBA" id="ARBA00022490"/>
    </source>
</evidence>
<comment type="similarity">
    <text evidence="8">Belongs to the tRNA(Ile)-lysidine synthase family.</text>
</comment>
<protein>
    <recommendedName>
        <fullName evidence="8">tRNA(Ile)-lysidine synthase</fullName>
        <ecNumber evidence="8">6.3.4.19</ecNumber>
    </recommendedName>
    <alternativeName>
        <fullName evidence="8">tRNA(Ile)-2-lysyl-cytidine synthase</fullName>
    </alternativeName>
    <alternativeName>
        <fullName evidence="8">tRNA(Ile)-lysidine synthetase</fullName>
    </alternativeName>
</protein>
<dbReference type="Gene3D" id="1.20.59.20">
    <property type="match status" value="1"/>
</dbReference>
<dbReference type="EC" id="6.3.4.19" evidence="8"/>
<evidence type="ECO:0000256" key="8">
    <source>
        <dbReference type="HAMAP-Rule" id="MF_01161"/>
    </source>
</evidence>
<feature type="domain" description="Lysidine-tRNA(Ile) synthetase C-terminal" evidence="9">
    <location>
        <begin position="419"/>
        <end position="491"/>
    </location>
</feature>
<dbReference type="SUPFAM" id="SSF82829">
    <property type="entry name" value="MesJ substrate recognition domain-like"/>
    <property type="match status" value="1"/>
</dbReference>
<dbReference type="InterPro" id="IPR012795">
    <property type="entry name" value="tRNA_Ile_lys_synt_N"/>
</dbReference>
<evidence type="ECO:0000259" key="9">
    <source>
        <dbReference type="SMART" id="SM00977"/>
    </source>
</evidence>
<comment type="catalytic activity">
    <reaction evidence="7 8">
        <text>cytidine(34) in tRNA(Ile2) + L-lysine + ATP = lysidine(34) in tRNA(Ile2) + AMP + diphosphate + H(+)</text>
        <dbReference type="Rhea" id="RHEA:43744"/>
        <dbReference type="Rhea" id="RHEA-COMP:10625"/>
        <dbReference type="Rhea" id="RHEA-COMP:10670"/>
        <dbReference type="ChEBI" id="CHEBI:15378"/>
        <dbReference type="ChEBI" id="CHEBI:30616"/>
        <dbReference type="ChEBI" id="CHEBI:32551"/>
        <dbReference type="ChEBI" id="CHEBI:33019"/>
        <dbReference type="ChEBI" id="CHEBI:82748"/>
        <dbReference type="ChEBI" id="CHEBI:83665"/>
        <dbReference type="ChEBI" id="CHEBI:456215"/>
        <dbReference type="EC" id="6.3.4.19"/>
    </reaction>
</comment>
<dbReference type="InterPro" id="IPR011063">
    <property type="entry name" value="TilS/TtcA_N"/>
</dbReference>
<feature type="binding site" evidence="8">
    <location>
        <begin position="63"/>
        <end position="68"/>
    </location>
    <ligand>
        <name>ATP</name>
        <dbReference type="ChEBI" id="CHEBI:30616"/>
    </ligand>
</feature>
<dbReference type="InterPro" id="IPR012796">
    <property type="entry name" value="Lysidine-tRNA-synth_C"/>
</dbReference>
<dbReference type="InterPro" id="IPR012094">
    <property type="entry name" value="tRNA_Ile_lys_synt"/>
</dbReference>
<dbReference type="InterPro" id="IPR015262">
    <property type="entry name" value="tRNA_Ile_lys_synt_subst-bd"/>
</dbReference>
<dbReference type="CDD" id="cd01992">
    <property type="entry name" value="TilS_N"/>
    <property type="match status" value="1"/>
</dbReference>
<dbReference type="SMART" id="SM00977">
    <property type="entry name" value="TilS_C"/>
    <property type="match status" value="1"/>
</dbReference>
<dbReference type="Pfam" id="PF09179">
    <property type="entry name" value="TilS"/>
    <property type="match status" value="1"/>
</dbReference>
<gene>
    <name evidence="8 10" type="primary">tilS</name>
    <name evidence="10" type="ORF">PQR62_16260</name>
</gene>
<sequence length="494" mass="54438">MSSIDDSFSASDSASGYSASQRRLSPALSDSVYAQALADTLSSIAVSGEDSAGNGRVLAVAYSGGLDSSVLLDVAAAYARQHHLKLFAFHIHHGLSIHADQWLAHCRQRCQLAGIAFDSEQVALQARDKSGVEEAARLARYAALGRLSLRHEVDILLSAHHQDDQAETVLLQLLRGSGVAGLSGMDAFNTAPGLLGSEALTIARPLLSFSRAQLESYAQHHALPHIEDESNADTRYARNNLRHRVMPALAASFPGFQERFARTAQHAASAQKLLIELGQQDFSACCEHDYLLMAPMRELSEERFYNLLRYWFGLRGMRMPSSAWLLELRAQLLQAKDEAQLCVSHPDGEIHRYRGRVFLTPRRTPPDEAQADLHFVWSGEDCLRFPAFGGTLHFDRCAAEVDAQAGAGVDAQWLRGKDLSVRVRSGGERVRLAFNRPAKSLKYHYQSLDIPAWERPFLPMVFVGEELLYAAGIGMDCSAPAASAERISLRWQSE</sequence>
<comment type="subcellular location">
    <subcellularLocation>
        <location evidence="1 8">Cytoplasm</location>
    </subcellularLocation>
</comment>
<dbReference type="NCBIfam" id="TIGR02432">
    <property type="entry name" value="lysidine_TilS_N"/>
    <property type="match status" value="1"/>
</dbReference>
<accession>A0ABW9AD53</accession>
<evidence type="ECO:0000313" key="11">
    <source>
        <dbReference type="Proteomes" id="UP001629246"/>
    </source>
</evidence>
<dbReference type="PANTHER" id="PTHR43033:SF1">
    <property type="entry name" value="TRNA(ILE)-LYSIDINE SYNTHASE-RELATED"/>
    <property type="match status" value="1"/>
</dbReference>
<keyword evidence="6 8" id="KW-0067">ATP-binding</keyword>
<proteinExistence type="inferred from homology"/>
<comment type="domain">
    <text evidence="8">The N-terminal region contains the highly conserved SGGXDS motif, predicted to be a P-loop motif involved in ATP binding.</text>
</comment>
<dbReference type="SUPFAM" id="SSF56037">
    <property type="entry name" value="PheT/TilS domain"/>
    <property type="match status" value="1"/>
</dbReference>
<evidence type="ECO:0000256" key="3">
    <source>
        <dbReference type="ARBA" id="ARBA00022598"/>
    </source>
</evidence>
<evidence type="ECO:0000256" key="7">
    <source>
        <dbReference type="ARBA" id="ARBA00048539"/>
    </source>
</evidence>
<comment type="function">
    <text evidence="8">Ligates lysine onto the cytidine present at position 34 of the AUA codon-specific tRNA(Ile) that contains the anticodon CAU, in an ATP-dependent manner. Cytidine is converted to lysidine, thus changing the amino acid specificity of the tRNA from methionine to isoleucine.</text>
</comment>
<name>A0ABW9AD53_9BURK</name>
<dbReference type="EMBL" id="JAQQFM010000007">
    <property type="protein sequence ID" value="MFL9925835.1"/>
    <property type="molecule type" value="Genomic_DNA"/>
</dbReference>
<dbReference type="InterPro" id="IPR014729">
    <property type="entry name" value="Rossmann-like_a/b/a_fold"/>
</dbReference>
<dbReference type="Pfam" id="PF01171">
    <property type="entry name" value="ATP_bind_3"/>
    <property type="match status" value="1"/>
</dbReference>
<dbReference type="PANTHER" id="PTHR43033">
    <property type="entry name" value="TRNA(ILE)-LYSIDINE SYNTHASE-RELATED"/>
    <property type="match status" value="1"/>
</dbReference>
<evidence type="ECO:0000256" key="6">
    <source>
        <dbReference type="ARBA" id="ARBA00022840"/>
    </source>
</evidence>
<keyword evidence="11" id="KW-1185">Reference proteome</keyword>
<dbReference type="Gene3D" id="3.40.50.620">
    <property type="entry name" value="HUPs"/>
    <property type="match status" value="1"/>
</dbReference>
<keyword evidence="5 8" id="KW-0547">Nucleotide-binding</keyword>
<dbReference type="GO" id="GO:0032267">
    <property type="term" value="F:tRNA(Ile)-lysidine synthase activity"/>
    <property type="evidence" value="ECO:0007669"/>
    <property type="project" value="UniProtKB-EC"/>
</dbReference>
<dbReference type="Pfam" id="PF11734">
    <property type="entry name" value="TilS_C"/>
    <property type="match status" value="1"/>
</dbReference>
<dbReference type="Proteomes" id="UP001629246">
    <property type="component" value="Unassembled WGS sequence"/>
</dbReference>
<comment type="caution">
    <text evidence="10">The sequence shown here is derived from an EMBL/GenBank/DDBJ whole genome shotgun (WGS) entry which is preliminary data.</text>
</comment>
<keyword evidence="2 8" id="KW-0963">Cytoplasm</keyword>
<evidence type="ECO:0000313" key="10">
    <source>
        <dbReference type="EMBL" id="MFL9925835.1"/>
    </source>
</evidence>
<evidence type="ECO:0000256" key="4">
    <source>
        <dbReference type="ARBA" id="ARBA00022694"/>
    </source>
</evidence>
<evidence type="ECO:0000256" key="1">
    <source>
        <dbReference type="ARBA" id="ARBA00004496"/>
    </source>
</evidence>
<dbReference type="SUPFAM" id="SSF52402">
    <property type="entry name" value="Adenine nucleotide alpha hydrolases-like"/>
    <property type="match status" value="1"/>
</dbReference>
<keyword evidence="3 8" id="KW-0436">Ligase</keyword>
<evidence type="ECO:0000256" key="5">
    <source>
        <dbReference type="ARBA" id="ARBA00022741"/>
    </source>
</evidence>